<dbReference type="HAMAP" id="MF_00337">
    <property type="entry name" value="Exonuc_7_S"/>
    <property type="match status" value="1"/>
</dbReference>
<dbReference type="GO" id="GO:0005829">
    <property type="term" value="C:cytosol"/>
    <property type="evidence" value="ECO:0007669"/>
    <property type="project" value="TreeGrafter"/>
</dbReference>
<keyword evidence="3 6" id="KW-0540">Nuclease</keyword>
<dbReference type="GO" id="GO:0009318">
    <property type="term" value="C:exodeoxyribonuclease VII complex"/>
    <property type="evidence" value="ECO:0007669"/>
    <property type="project" value="UniProtKB-UniRule"/>
</dbReference>
<feature type="region of interest" description="Disordered" evidence="7">
    <location>
        <begin position="64"/>
        <end position="84"/>
    </location>
</feature>
<dbReference type="PANTHER" id="PTHR34137">
    <property type="entry name" value="EXODEOXYRIBONUCLEASE 7 SMALL SUBUNIT"/>
    <property type="match status" value="1"/>
</dbReference>
<evidence type="ECO:0000313" key="9">
    <source>
        <dbReference type="Proteomes" id="UP000595564"/>
    </source>
</evidence>
<accession>A0A7R6PNQ7</accession>
<evidence type="ECO:0000256" key="7">
    <source>
        <dbReference type="SAM" id="MobiDB-lite"/>
    </source>
</evidence>
<evidence type="ECO:0000256" key="1">
    <source>
        <dbReference type="ARBA" id="ARBA00009998"/>
    </source>
</evidence>
<dbReference type="Proteomes" id="UP000595564">
    <property type="component" value="Chromosome"/>
</dbReference>
<dbReference type="PIRSF" id="PIRSF006488">
    <property type="entry name" value="Exonuc_VII_S"/>
    <property type="match status" value="1"/>
</dbReference>
<evidence type="ECO:0000256" key="3">
    <source>
        <dbReference type="ARBA" id="ARBA00022722"/>
    </source>
</evidence>
<dbReference type="GO" id="GO:0008855">
    <property type="term" value="F:exodeoxyribonuclease VII activity"/>
    <property type="evidence" value="ECO:0007669"/>
    <property type="project" value="UniProtKB-UniRule"/>
</dbReference>
<keyword evidence="2 6" id="KW-0963">Cytoplasm</keyword>
<protein>
    <recommendedName>
        <fullName evidence="6">Exodeoxyribonuclease 7 small subunit</fullName>
        <ecNumber evidence="6">3.1.11.6</ecNumber>
    </recommendedName>
    <alternativeName>
        <fullName evidence="6">Exodeoxyribonuclease VII small subunit</fullName>
        <shortName evidence="6">Exonuclease VII small subunit</shortName>
    </alternativeName>
</protein>
<dbReference type="EMBL" id="AP017470">
    <property type="protein sequence ID" value="BBB32451.1"/>
    <property type="molecule type" value="Genomic_DNA"/>
</dbReference>
<evidence type="ECO:0000256" key="2">
    <source>
        <dbReference type="ARBA" id="ARBA00022490"/>
    </source>
</evidence>
<dbReference type="Pfam" id="PF02609">
    <property type="entry name" value="Exonuc_VII_S"/>
    <property type="match status" value="1"/>
</dbReference>
<keyword evidence="4 6" id="KW-0378">Hydrolase</keyword>
<comment type="catalytic activity">
    <reaction evidence="6">
        <text>Exonucleolytic cleavage in either 5'- to 3'- or 3'- to 5'-direction to yield nucleoside 5'-phosphates.</text>
        <dbReference type="EC" id="3.1.11.6"/>
    </reaction>
</comment>
<name>A0A7R6PNQ7_9BACT</name>
<gene>
    <name evidence="6 8" type="primary">xseB</name>
    <name evidence="8" type="ORF">TTHT_0895</name>
</gene>
<evidence type="ECO:0000313" key="8">
    <source>
        <dbReference type="EMBL" id="BBB32451.1"/>
    </source>
</evidence>
<dbReference type="AlphaFoldDB" id="A0A7R6PNQ7"/>
<dbReference type="KEGG" id="thyd:TTHT_0895"/>
<keyword evidence="5 6" id="KW-0269">Exonuclease</keyword>
<reference evidence="8 9" key="1">
    <citation type="journal article" date="2012" name="Extremophiles">
        <title>Thermotomaculum hydrothermale gen. nov., sp. nov., a novel heterotrophic thermophile within the phylum Acidobacteria from a deep-sea hydrothermal vent chimney in the Southern Okinawa Trough.</title>
        <authorList>
            <person name="Izumi H."/>
            <person name="Nunoura T."/>
            <person name="Miyazaki M."/>
            <person name="Mino S."/>
            <person name="Toki T."/>
            <person name="Takai K."/>
            <person name="Sako Y."/>
            <person name="Sawabe T."/>
            <person name="Nakagawa S."/>
        </authorList>
    </citation>
    <scope>NUCLEOTIDE SEQUENCE [LARGE SCALE GENOMIC DNA]</scope>
    <source>
        <strain evidence="8 9">AC55</strain>
    </source>
</reference>
<dbReference type="PANTHER" id="PTHR34137:SF1">
    <property type="entry name" value="EXODEOXYRIBONUCLEASE 7 SMALL SUBUNIT"/>
    <property type="match status" value="1"/>
</dbReference>
<dbReference type="NCBIfam" id="TIGR01280">
    <property type="entry name" value="xseB"/>
    <property type="match status" value="1"/>
</dbReference>
<dbReference type="Gene3D" id="1.10.287.1040">
    <property type="entry name" value="Exonuclease VII, small subunit"/>
    <property type="match status" value="1"/>
</dbReference>
<comment type="similarity">
    <text evidence="1 6">Belongs to the XseB family.</text>
</comment>
<dbReference type="GO" id="GO:0006308">
    <property type="term" value="P:DNA catabolic process"/>
    <property type="evidence" value="ECO:0007669"/>
    <property type="project" value="UniProtKB-UniRule"/>
</dbReference>
<dbReference type="RefSeq" id="WP_201328802.1">
    <property type="nucleotide sequence ID" value="NZ_AP017470.1"/>
</dbReference>
<sequence>MAKFEEKLKRLEEIVETLSSPELELDTSLKLFEEGVKLVRELNSELKDARGKVIEFQKYLEEIEEDGQENAHGDENENDEDVPF</sequence>
<comment type="subunit">
    <text evidence="6">Heterooligomer composed of large and small subunits.</text>
</comment>
<keyword evidence="9" id="KW-1185">Reference proteome</keyword>
<dbReference type="InterPro" id="IPR037004">
    <property type="entry name" value="Exonuc_VII_ssu_sf"/>
</dbReference>
<comment type="function">
    <text evidence="6">Bidirectionally degrades single-stranded DNA into large acid-insoluble oligonucleotides, which are then degraded further into small acid-soluble oligonucleotides.</text>
</comment>
<dbReference type="SUPFAM" id="SSF116842">
    <property type="entry name" value="XseB-like"/>
    <property type="match status" value="1"/>
</dbReference>
<evidence type="ECO:0000256" key="4">
    <source>
        <dbReference type="ARBA" id="ARBA00022801"/>
    </source>
</evidence>
<proteinExistence type="inferred from homology"/>
<dbReference type="InterPro" id="IPR003761">
    <property type="entry name" value="Exonuc_VII_S"/>
</dbReference>
<comment type="subcellular location">
    <subcellularLocation>
        <location evidence="6">Cytoplasm</location>
    </subcellularLocation>
</comment>
<dbReference type="EC" id="3.1.11.6" evidence="6"/>
<organism evidence="8 9">
    <name type="scientific">Thermotomaculum hydrothermale</name>
    <dbReference type="NCBI Taxonomy" id="981385"/>
    <lineage>
        <taxon>Bacteria</taxon>
        <taxon>Pseudomonadati</taxon>
        <taxon>Acidobacteriota</taxon>
        <taxon>Holophagae</taxon>
        <taxon>Thermotomaculales</taxon>
        <taxon>Thermotomaculaceae</taxon>
        <taxon>Thermotomaculum</taxon>
    </lineage>
</organism>
<evidence type="ECO:0000256" key="6">
    <source>
        <dbReference type="HAMAP-Rule" id="MF_00337"/>
    </source>
</evidence>
<evidence type="ECO:0000256" key="5">
    <source>
        <dbReference type="ARBA" id="ARBA00022839"/>
    </source>
</evidence>